<dbReference type="InterPro" id="IPR038063">
    <property type="entry name" value="Transpep_catalytic_dom"/>
</dbReference>
<protein>
    <recommendedName>
        <fullName evidence="8">L,D-TPase catalytic domain-containing protein</fullName>
    </recommendedName>
</protein>
<comment type="pathway">
    <text evidence="1 6">Cell wall biogenesis; peptidoglycan biosynthesis.</text>
</comment>
<dbReference type="Gene3D" id="2.40.440.10">
    <property type="entry name" value="L,D-transpeptidase catalytic domain-like"/>
    <property type="match status" value="1"/>
</dbReference>
<dbReference type="GO" id="GO:0005576">
    <property type="term" value="C:extracellular region"/>
    <property type="evidence" value="ECO:0007669"/>
    <property type="project" value="TreeGrafter"/>
</dbReference>
<evidence type="ECO:0000256" key="2">
    <source>
        <dbReference type="ARBA" id="ARBA00022679"/>
    </source>
</evidence>
<accession>A0A3N0I479</accession>
<dbReference type="GO" id="GO:0016740">
    <property type="term" value="F:transferase activity"/>
    <property type="evidence" value="ECO:0007669"/>
    <property type="project" value="UniProtKB-KW"/>
</dbReference>
<evidence type="ECO:0000256" key="5">
    <source>
        <dbReference type="ARBA" id="ARBA00023316"/>
    </source>
</evidence>
<proteinExistence type="predicted"/>
<sequence length="683" mass="76294">MNKKYRRLGNIVAVSIPMVIIGATVQHVYAEEPQNSILTEQTSVETTVDQNTVEYSQSSTGTDQVPDKNTNGQKETITDPDKTNESITQEPDVIYETHVQNKGWQSPTSNGETSGTVGEGKRIEAIKIHVDSDITGGVEYQTHVQDIGWQDWVNDNQMAGTTGQSRRIEAIRIRLNGELASKYHIYYRTHIQNYGWLGWAKDGEYSGSQGYSLRMEALQIKLIEIGKEITDSGVAFQAPSIKYRTQLQGTGWQDYRTEGQVAGTIGQSRRMESVKIELINPELVGDILYQTHIQNYGWETNWAKNGELSGTVGQGLRLEAIRIKLDGAVANDYDIYYTVHAANIGWLGWAKNGENAGTSGASLRLEGLIIKLLKKGEIAPALMGTINTPFVSNQTIYYRAYVDGSGWQTNVKDGETAGTTGQSKQIDQIVVEQPDSNISGTVEYRGHIQNIGWQNNWTQAGNEMGQLGLRLEAIQMRLTGELSKVYDLYYRAHCELFGWEGWAKDGESAGSKGAGFRMEGLQVELRVKGSSAPGTRVSAYRDVTDMVSRAQGYTSATNRLILLDKTHYRVGVFERSNGQWKLVHECLCGIGAVETPTVEGQFKTGPYKNVVHRRPTYNYWYVTQFYGDYLFHSVLYTTTQNPVQIRDGRMGIQVSHGCVRLSLEDAKYIFYQVPLGTKVVIYH</sequence>
<dbReference type="PANTHER" id="PTHR30582:SF2">
    <property type="entry name" value="L,D-TRANSPEPTIDASE YCIB-RELATED"/>
    <property type="match status" value="1"/>
</dbReference>
<dbReference type="RefSeq" id="WP_128519553.1">
    <property type="nucleotide sequence ID" value="NZ_RJQC01000001.1"/>
</dbReference>
<reference evidence="9 10" key="1">
    <citation type="submission" date="2018-11" db="EMBL/GenBank/DDBJ databases">
        <title>Clostridium sp. nov., a member of the family Erysipelotrichaceae isolated from pig faeces.</title>
        <authorList>
            <person name="Chang Y.-H."/>
        </authorList>
    </citation>
    <scope>NUCLEOTIDE SEQUENCE [LARGE SCALE GENOMIC DNA]</scope>
    <source>
        <strain evidence="9 10">YH-panp20</strain>
    </source>
</reference>
<evidence type="ECO:0000256" key="1">
    <source>
        <dbReference type="ARBA" id="ARBA00004752"/>
    </source>
</evidence>
<dbReference type="InterPro" id="IPR005490">
    <property type="entry name" value="LD_TPept_cat_dom"/>
</dbReference>
<feature type="active site" description="Proton donor/acceptor" evidence="6">
    <location>
        <position position="632"/>
    </location>
</feature>
<dbReference type="CDD" id="cd16913">
    <property type="entry name" value="YkuD_like"/>
    <property type="match status" value="1"/>
</dbReference>
<keyword evidence="5 6" id="KW-0961">Cell wall biogenesis/degradation</keyword>
<feature type="domain" description="L,D-TPase catalytic" evidence="8">
    <location>
        <begin position="559"/>
        <end position="682"/>
    </location>
</feature>
<dbReference type="Pfam" id="PF07538">
    <property type="entry name" value="ChW"/>
    <property type="match status" value="9"/>
</dbReference>
<feature type="active site" description="Nucleophile" evidence="6">
    <location>
        <position position="658"/>
    </location>
</feature>
<dbReference type="PANTHER" id="PTHR30582">
    <property type="entry name" value="L,D-TRANSPEPTIDASE"/>
    <property type="match status" value="1"/>
</dbReference>
<comment type="caution">
    <text evidence="9">The sequence shown here is derived from an EMBL/GenBank/DDBJ whole genome shotgun (WGS) entry which is preliminary data.</text>
</comment>
<keyword evidence="10" id="KW-1185">Reference proteome</keyword>
<dbReference type="GO" id="GO:0008360">
    <property type="term" value="P:regulation of cell shape"/>
    <property type="evidence" value="ECO:0007669"/>
    <property type="project" value="UniProtKB-UniRule"/>
</dbReference>
<evidence type="ECO:0000313" key="9">
    <source>
        <dbReference type="EMBL" id="RNM31396.1"/>
    </source>
</evidence>
<name>A0A3N0I479_9FIRM</name>
<dbReference type="AlphaFoldDB" id="A0A3N0I479"/>
<keyword evidence="4 6" id="KW-0573">Peptidoglycan synthesis</keyword>
<keyword evidence="2" id="KW-0808">Transferase</keyword>
<dbReference type="InterPro" id="IPR050979">
    <property type="entry name" value="LD-transpeptidase"/>
</dbReference>
<evidence type="ECO:0000256" key="7">
    <source>
        <dbReference type="SAM" id="MobiDB-lite"/>
    </source>
</evidence>
<feature type="region of interest" description="Disordered" evidence="7">
    <location>
        <begin position="54"/>
        <end position="87"/>
    </location>
</feature>
<evidence type="ECO:0000256" key="4">
    <source>
        <dbReference type="ARBA" id="ARBA00022984"/>
    </source>
</evidence>
<dbReference type="Pfam" id="PF03734">
    <property type="entry name" value="YkuD"/>
    <property type="match status" value="1"/>
</dbReference>
<dbReference type="Proteomes" id="UP000276568">
    <property type="component" value="Unassembled WGS sequence"/>
</dbReference>
<evidence type="ECO:0000259" key="8">
    <source>
        <dbReference type="PROSITE" id="PS52029"/>
    </source>
</evidence>
<dbReference type="InterPro" id="IPR006637">
    <property type="entry name" value="ChW"/>
</dbReference>
<dbReference type="PROSITE" id="PS52029">
    <property type="entry name" value="LD_TPASE"/>
    <property type="match status" value="1"/>
</dbReference>
<dbReference type="GO" id="GO:0071972">
    <property type="term" value="F:peptidoglycan L,D-transpeptidase activity"/>
    <property type="evidence" value="ECO:0007669"/>
    <property type="project" value="TreeGrafter"/>
</dbReference>
<dbReference type="SMART" id="SM00728">
    <property type="entry name" value="ChW"/>
    <property type="match status" value="9"/>
</dbReference>
<dbReference type="UniPathway" id="UPA00219"/>
<dbReference type="GO" id="GO:0018104">
    <property type="term" value="P:peptidoglycan-protein cross-linking"/>
    <property type="evidence" value="ECO:0007669"/>
    <property type="project" value="TreeGrafter"/>
</dbReference>
<dbReference type="GO" id="GO:0071555">
    <property type="term" value="P:cell wall organization"/>
    <property type="evidence" value="ECO:0007669"/>
    <property type="project" value="UniProtKB-UniRule"/>
</dbReference>
<evidence type="ECO:0000256" key="6">
    <source>
        <dbReference type="PROSITE-ProRule" id="PRU01373"/>
    </source>
</evidence>
<feature type="compositionally biased region" description="Polar residues" evidence="7">
    <location>
        <begin position="54"/>
        <end position="75"/>
    </location>
</feature>
<organism evidence="9 10">
    <name type="scientific">Absicoccus porci</name>
    <dbReference type="NCBI Taxonomy" id="2486576"/>
    <lineage>
        <taxon>Bacteria</taxon>
        <taxon>Bacillati</taxon>
        <taxon>Bacillota</taxon>
        <taxon>Erysipelotrichia</taxon>
        <taxon>Erysipelotrichales</taxon>
        <taxon>Erysipelotrichaceae</taxon>
        <taxon>Absicoccus</taxon>
    </lineage>
</organism>
<dbReference type="EMBL" id="RJQC01000001">
    <property type="protein sequence ID" value="RNM31396.1"/>
    <property type="molecule type" value="Genomic_DNA"/>
</dbReference>
<dbReference type="OrthoDB" id="9763643at2"/>
<gene>
    <name evidence="9" type="ORF">EDX97_02225</name>
</gene>
<evidence type="ECO:0000256" key="3">
    <source>
        <dbReference type="ARBA" id="ARBA00022960"/>
    </source>
</evidence>
<evidence type="ECO:0000313" key="10">
    <source>
        <dbReference type="Proteomes" id="UP000276568"/>
    </source>
</evidence>
<keyword evidence="3 6" id="KW-0133">Cell shape</keyword>
<dbReference type="SUPFAM" id="SSF141523">
    <property type="entry name" value="L,D-transpeptidase catalytic domain-like"/>
    <property type="match status" value="1"/>
</dbReference>